<dbReference type="PANTHER" id="PTHR13848">
    <property type="entry name" value="PROTEIN YIPPEE-LIKE CG15309-RELATED"/>
    <property type="match status" value="1"/>
</dbReference>
<evidence type="ECO:0000256" key="4">
    <source>
        <dbReference type="RuleBase" id="RU110713"/>
    </source>
</evidence>
<evidence type="ECO:0000256" key="2">
    <source>
        <dbReference type="ARBA" id="ARBA00022723"/>
    </source>
</evidence>
<evidence type="ECO:0000256" key="3">
    <source>
        <dbReference type="ARBA" id="ARBA00022833"/>
    </source>
</evidence>
<evidence type="ECO:0000313" key="7">
    <source>
        <dbReference type="Proteomes" id="UP000288805"/>
    </source>
</evidence>
<comment type="similarity">
    <text evidence="1 4">Belongs to the yippee family.</text>
</comment>
<keyword evidence="3" id="KW-0862">Zinc</keyword>
<proteinExistence type="inferred from homology"/>
<sequence>MADVSAPRIYSCHNCRNHVARHEDIFSKNFQFLYESVSKKVDESVLSNALASHGRAFLFSHAMNIVEGPKENRNLITGLHVVADIFCKNCGMALGWKYEKAYEESQKYKEGKFILEKFKITKENF</sequence>
<accession>A0A438IG29</accession>
<dbReference type="InterPro" id="IPR039058">
    <property type="entry name" value="Yippee_fam"/>
</dbReference>
<evidence type="ECO:0000256" key="1">
    <source>
        <dbReference type="ARBA" id="ARBA00005613"/>
    </source>
</evidence>
<dbReference type="EMBL" id="QGNW01000114">
    <property type="protein sequence ID" value="RVW95379.1"/>
    <property type="molecule type" value="Genomic_DNA"/>
</dbReference>
<dbReference type="AlphaFoldDB" id="A0A438IG29"/>
<dbReference type="Proteomes" id="UP000288805">
    <property type="component" value="Unassembled WGS sequence"/>
</dbReference>
<protein>
    <recommendedName>
        <fullName evidence="4">Protein yippee-like</fullName>
    </recommendedName>
</protein>
<feature type="domain" description="Yippee" evidence="5">
    <location>
        <begin position="8"/>
        <end position="124"/>
    </location>
</feature>
<organism evidence="6 7">
    <name type="scientific">Vitis vinifera</name>
    <name type="common">Grape</name>
    <dbReference type="NCBI Taxonomy" id="29760"/>
    <lineage>
        <taxon>Eukaryota</taxon>
        <taxon>Viridiplantae</taxon>
        <taxon>Streptophyta</taxon>
        <taxon>Embryophyta</taxon>
        <taxon>Tracheophyta</taxon>
        <taxon>Spermatophyta</taxon>
        <taxon>Magnoliopsida</taxon>
        <taxon>eudicotyledons</taxon>
        <taxon>Gunneridae</taxon>
        <taxon>Pentapetalae</taxon>
        <taxon>rosids</taxon>
        <taxon>Vitales</taxon>
        <taxon>Vitaceae</taxon>
        <taxon>Viteae</taxon>
        <taxon>Vitis</taxon>
    </lineage>
</organism>
<gene>
    <name evidence="6" type="primary">VvCHDp000904_3</name>
    <name evidence="6" type="ORF">CK203_028742</name>
</gene>
<dbReference type="Gene3D" id="2.170.150.20">
    <property type="entry name" value="Peptide methionine sulfoxide reductase"/>
    <property type="match status" value="1"/>
</dbReference>
<keyword evidence="2" id="KW-0479">Metal-binding</keyword>
<dbReference type="GO" id="GO:0046872">
    <property type="term" value="F:metal ion binding"/>
    <property type="evidence" value="ECO:0007669"/>
    <property type="project" value="UniProtKB-KW"/>
</dbReference>
<dbReference type="PROSITE" id="PS51792">
    <property type="entry name" value="YIPPEE"/>
    <property type="match status" value="1"/>
</dbReference>
<comment type="caution">
    <text evidence="6">The sequence shown here is derived from an EMBL/GenBank/DDBJ whole genome shotgun (WGS) entry which is preliminary data.</text>
</comment>
<evidence type="ECO:0000313" key="6">
    <source>
        <dbReference type="EMBL" id="RVW95379.1"/>
    </source>
</evidence>
<reference evidence="6 7" key="1">
    <citation type="journal article" date="2018" name="PLoS Genet.">
        <title>Population sequencing reveals clonal diversity and ancestral inbreeding in the grapevine cultivar Chardonnay.</title>
        <authorList>
            <person name="Roach M.J."/>
            <person name="Johnson D.L."/>
            <person name="Bohlmann J."/>
            <person name="van Vuuren H.J."/>
            <person name="Jones S.J."/>
            <person name="Pretorius I.S."/>
            <person name="Schmidt S.A."/>
            <person name="Borneman A.R."/>
        </authorList>
    </citation>
    <scope>NUCLEOTIDE SEQUENCE [LARGE SCALE GENOMIC DNA]</scope>
    <source>
        <strain evidence="7">cv. Chardonnay</strain>
        <tissue evidence="6">Leaf</tissue>
    </source>
</reference>
<name>A0A438IG29_VITVI</name>
<evidence type="ECO:0000259" key="5">
    <source>
        <dbReference type="PROSITE" id="PS51792"/>
    </source>
</evidence>
<dbReference type="InterPro" id="IPR004910">
    <property type="entry name" value="Yippee/Mis18/Cereblon"/>
</dbReference>
<dbReference type="InterPro" id="IPR034751">
    <property type="entry name" value="Yippee"/>
</dbReference>
<dbReference type="Pfam" id="PF03226">
    <property type="entry name" value="Yippee-Mis18"/>
    <property type="match status" value="1"/>
</dbReference>